<dbReference type="EMBL" id="CAKOGP040001887">
    <property type="protein sequence ID" value="CAJ1955436.1"/>
    <property type="molecule type" value="Genomic_DNA"/>
</dbReference>
<comment type="caution">
    <text evidence="1">The sequence shown here is derived from an EMBL/GenBank/DDBJ whole genome shotgun (WGS) entry which is preliminary data.</text>
</comment>
<protein>
    <submittedName>
        <fullName evidence="1">Uncharacterized protein</fullName>
    </submittedName>
</protein>
<dbReference type="AlphaFoldDB" id="A0AAD2FXF3"/>
<organism evidence="1 2">
    <name type="scientific">Cylindrotheca closterium</name>
    <dbReference type="NCBI Taxonomy" id="2856"/>
    <lineage>
        <taxon>Eukaryota</taxon>
        <taxon>Sar</taxon>
        <taxon>Stramenopiles</taxon>
        <taxon>Ochrophyta</taxon>
        <taxon>Bacillariophyta</taxon>
        <taxon>Bacillariophyceae</taxon>
        <taxon>Bacillariophycidae</taxon>
        <taxon>Bacillariales</taxon>
        <taxon>Bacillariaceae</taxon>
        <taxon>Cylindrotheca</taxon>
    </lineage>
</organism>
<keyword evidence="2" id="KW-1185">Reference proteome</keyword>
<feature type="non-terminal residue" evidence="1">
    <location>
        <position position="81"/>
    </location>
</feature>
<evidence type="ECO:0000313" key="2">
    <source>
        <dbReference type="Proteomes" id="UP001295423"/>
    </source>
</evidence>
<reference evidence="1" key="1">
    <citation type="submission" date="2023-08" db="EMBL/GenBank/DDBJ databases">
        <authorList>
            <person name="Audoor S."/>
            <person name="Bilcke G."/>
        </authorList>
    </citation>
    <scope>NUCLEOTIDE SEQUENCE</scope>
</reference>
<sequence>MRGARASGSGPIVAGHKVSGRVAGKRNCRQGTTVGGGEFREGGDLEVLAAPVEPQQVLLADQGINEDVHQETIVGTVEAQG</sequence>
<accession>A0AAD2FXF3</accession>
<name>A0AAD2FXF3_9STRA</name>
<gene>
    <name evidence="1" type="ORF">CYCCA115_LOCUS15751</name>
</gene>
<dbReference type="Proteomes" id="UP001295423">
    <property type="component" value="Unassembled WGS sequence"/>
</dbReference>
<evidence type="ECO:0000313" key="1">
    <source>
        <dbReference type="EMBL" id="CAJ1955436.1"/>
    </source>
</evidence>
<proteinExistence type="predicted"/>